<evidence type="ECO:0000256" key="1">
    <source>
        <dbReference type="SAM" id="MobiDB-lite"/>
    </source>
</evidence>
<evidence type="ECO:0000313" key="3">
    <source>
        <dbReference type="Proteomes" id="UP001432027"/>
    </source>
</evidence>
<dbReference type="AlphaFoldDB" id="A0AAV5S9K9"/>
<feature type="non-terminal residue" evidence="2">
    <location>
        <position position="83"/>
    </location>
</feature>
<gene>
    <name evidence="2" type="ORF">PENTCL1PPCAC_1025</name>
</gene>
<reference evidence="2" key="1">
    <citation type="submission" date="2023-10" db="EMBL/GenBank/DDBJ databases">
        <title>Genome assembly of Pristionchus species.</title>
        <authorList>
            <person name="Yoshida K."/>
            <person name="Sommer R.J."/>
        </authorList>
    </citation>
    <scope>NUCLEOTIDE SEQUENCE</scope>
    <source>
        <strain evidence="2">RS0144</strain>
    </source>
</reference>
<name>A0AAV5S9K9_9BILA</name>
<protein>
    <submittedName>
        <fullName evidence="2">Uncharacterized protein</fullName>
    </submittedName>
</protein>
<comment type="caution">
    <text evidence="2">The sequence shown here is derived from an EMBL/GenBank/DDBJ whole genome shotgun (WGS) entry which is preliminary data.</text>
</comment>
<dbReference type="Proteomes" id="UP001432027">
    <property type="component" value="Unassembled WGS sequence"/>
</dbReference>
<sequence>LFFSQNAPEKNSLRDQDDGTAKSEGARIPLPPLYRGNRRMAHRHLLSTLHTTRPRRVRPVHEAASSSTISTSPQIRGDSRPES</sequence>
<feature type="non-terminal residue" evidence="2">
    <location>
        <position position="1"/>
    </location>
</feature>
<feature type="compositionally biased region" description="Basic residues" evidence="1">
    <location>
        <begin position="36"/>
        <end position="45"/>
    </location>
</feature>
<accession>A0AAV5S9K9</accession>
<keyword evidence="3" id="KW-1185">Reference proteome</keyword>
<evidence type="ECO:0000313" key="2">
    <source>
        <dbReference type="EMBL" id="GMS78850.1"/>
    </source>
</evidence>
<feature type="compositionally biased region" description="Polar residues" evidence="1">
    <location>
        <begin position="64"/>
        <end position="74"/>
    </location>
</feature>
<proteinExistence type="predicted"/>
<feature type="region of interest" description="Disordered" evidence="1">
    <location>
        <begin position="1"/>
        <end position="83"/>
    </location>
</feature>
<dbReference type="EMBL" id="BTSX01000001">
    <property type="protein sequence ID" value="GMS78850.1"/>
    <property type="molecule type" value="Genomic_DNA"/>
</dbReference>
<organism evidence="2 3">
    <name type="scientific">Pristionchus entomophagus</name>
    <dbReference type="NCBI Taxonomy" id="358040"/>
    <lineage>
        <taxon>Eukaryota</taxon>
        <taxon>Metazoa</taxon>
        <taxon>Ecdysozoa</taxon>
        <taxon>Nematoda</taxon>
        <taxon>Chromadorea</taxon>
        <taxon>Rhabditida</taxon>
        <taxon>Rhabditina</taxon>
        <taxon>Diplogasteromorpha</taxon>
        <taxon>Diplogasteroidea</taxon>
        <taxon>Neodiplogasteridae</taxon>
        <taxon>Pristionchus</taxon>
    </lineage>
</organism>
<feature type="compositionally biased region" description="Basic and acidic residues" evidence="1">
    <location>
        <begin position="11"/>
        <end position="25"/>
    </location>
</feature>